<dbReference type="PRINTS" id="PR00039">
    <property type="entry name" value="HTHLYSR"/>
</dbReference>
<evidence type="ECO:0000256" key="4">
    <source>
        <dbReference type="ARBA" id="ARBA00023163"/>
    </source>
</evidence>
<dbReference type="Pfam" id="PF03466">
    <property type="entry name" value="LysR_substrate"/>
    <property type="match status" value="1"/>
</dbReference>
<dbReference type="InterPro" id="IPR000847">
    <property type="entry name" value="LysR_HTH_N"/>
</dbReference>
<evidence type="ECO:0000313" key="7">
    <source>
        <dbReference type="Proteomes" id="UP000437748"/>
    </source>
</evidence>
<evidence type="ECO:0000256" key="2">
    <source>
        <dbReference type="ARBA" id="ARBA00023015"/>
    </source>
</evidence>
<comment type="caution">
    <text evidence="6">The sequence shown here is derived from an EMBL/GenBank/DDBJ whole genome shotgun (WGS) entry which is preliminary data.</text>
</comment>
<dbReference type="Gene3D" id="3.40.190.290">
    <property type="match status" value="1"/>
</dbReference>
<reference evidence="6 7" key="1">
    <citation type="submission" date="2019-10" db="EMBL/GenBank/DDBJ databases">
        <title>New species of Slilvanegrellaceae.</title>
        <authorList>
            <person name="Pitt A."/>
            <person name="Hahn M.W."/>
        </authorList>
    </citation>
    <scope>NUCLEOTIDE SEQUENCE [LARGE SCALE GENOMIC DNA]</scope>
    <source>
        <strain evidence="6 7">SP-Ram-0.45-NSY-1</strain>
    </source>
</reference>
<dbReference type="SUPFAM" id="SSF53850">
    <property type="entry name" value="Periplasmic binding protein-like II"/>
    <property type="match status" value="1"/>
</dbReference>
<keyword evidence="3" id="KW-0238">DNA-binding</keyword>
<dbReference type="GO" id="GO:0003677">
    <property type="term" value="F:DNA binding"/>
    <property type="evidence" value="ECO:0007669"/>
    <property type="project" value="UniProtKB-KW"/>
</dbReference>
<dbReference type="Gene3D" id="1.10.10.10">
    <property type="entry name" value="Winged helix-like DNA-binding domain superfamily/Winged helix DNA-binding domain"/>
    <property type="match status" value="1"/>
</dbReference>
<dbReference type="AlphaFoldDB" id="A0A6N6VQJ9"/>
<dbReference type="SUPFAM" id="SSF46785">
    <property type="entry name" value="Winged helix' DNA-binding domain"/>
    <property type="match status" value="1"/>
</dbReference>
<sequence>MKISNLDDIYAFIYVYQERSFTEAAKKLKISKAAISNKINNLEEKVGFPLFIRSTRNVTPTQDALILFQYAQKLIDSLKEFESSLNQSQEMQGKIHLTCSTAIATSFVSEQITKFLSLYPKIKIELTVTDSYLDLIENNIDLAIRIGNLESTSLHGKKLGANKLIFCATPSYLNKFGTPQTLTELKKHNLVFLEIHEKILFKKSKIKLGEYSEKRSLISNQSNVLNQYAIEGQAIAIRSYWDLKKYLLSKELIEIHLEDQLEDYGSVWLLTPTGKLQNNRVKTLFNFLSKNWLNQ</sequence>
<dbReference type="PANTHER" id="PTHR30537:SF5">
    <property type="entry name" value="HTH-TYPE TRANSCRIPTIONAL ACTIVATOR TTDR-RELATED"/>
    <property type="match status" value="1"/>
</dbReference>
<dbReference type="InterPro" id="IPR036388">
    <property type="entry name" value="WH-like_DNA-bd_sf"/>
</dbReference>
<dbReference type="RefSeq" id="WP_153421800.1">
    <property type="nucleotide sequence ID" value="NZ_WFLM01000008.1"/>
</dbReference>
<comment type="similarity">
    <text evidence="1">Belongs to the LysR transcriptional regulatory family.</text>
</comment>
<evidence type="ECO:0000313" key="6">
    <source>
        <dbReference type="EMBL" id="KAB8036110.1"/>
    </source>
</evidence>
<dbReference type="InterPro" id="IPR036390">
    <property type="entry name" value="WH_DNA-bd_sf"/>
</dbReference>
<organism evidence="6 7">
    <name type="scientific">Silvanigrella paludirubra</name>
    <dbReference type="NCBI Taxonomy" id="2499159"/>
    <lineage>
        <taxon>Bacteria</taxon>
        <taxon>Pseudomonadati</taxon>
        <taxon>Bdellovibrionota</taxon>
        <taxon>Oligoflexia</taxon>
        <taxon>Silvanigrellales</taxon>
        <taxon>Silvanigrellaceae</taxon>
        <taxon>Silvanigrella</taxon>
    </lineage>
</organism>
<keyword evidence="2" id="KW-0805">Transcription regulation</keyword>
<dbReference type="Pfam" id="PF00126">
    <property type="entry name" value="HTH_1"/>
    <property type="match status" value="1"/>
</dbReference>
<accession>A0A6N6VQJ9</accession>
<dbReference type="Proteomes" id="UP000437748">
    <property type="component" value="Unassembled WGS sequence"/>
</dbReference>
<name>A0A6N6VQJ9_9BACT</name>
<proteinExistence type="inferred from homology"/>
<dbReference type="PROSITE" id="PS50931">
    <property type="entry name" value="HTH_LYSR"/>
    <property type="match status" value="1"/>
</dbReference>
<gene>
    <name evidence="6" type="ORF">GCL60_16230</name>
</gene>
<keyword evidence="7" id="KW-1185">Reference proteome</keyword>
<evidence type="ECO:0000256" key="1">
    <source>
        <dbReference type="ARBA" id="ARBA00009437"/>
    </source>
</evidence>
<dbReference type="CDD" id="cd08422">
    <property type="entry name" value="PBP2_CrgA_like"/>
    <property type="match status" value="1"/>
</dbReference>
<keyword evidence="4" id="KW-0804">Transcription</keyword>
<dbReference type="FunFam" id="1.10.10.10:FF:000001">
    <property type="entry name" value="LysR family transcriptional regulator"/>
    <property type="match status" value="1"/>
</dbReference>
<feature type="domain" description="HTH lysR-type" evidence="5">
    <location>
        <begin position="1"/>
        <end position="61"/>
    </location>
</feature>
<dbReference type="OrthoDB" id="9815676at2"/>
<evidence type="ECO:0000256" key="3">
    <source>
        <dbReference type="ARBA" id="ARBA00023125"/>
    </source>
</evidence>
<dbReference type="EMBL" id="WFLM01000008">
    <property type="protein sequence ID" value="KAB8036110.1"/>
    <property type="molecule type" value="Genomic_DNA"/>
</dbReference>
<dbReference type="GO" id="GO:0003700">
    <property type="term" value="F:DNA-binding transcription factor activity"/>
    <property type="evidence" value="ECO:0007669"/>
    <property type="project" value="InterPro"/>
</dbReference>
<evidence type="ECO:0000259" key="5">
    <source>
        <dbReference type="PROSITE" id="PS50931"/>
    </source>
</evidence>
<dbReference type="InterPro" id="IPR058163">
    <property type="entry name" value="LysR-type_TF_proteobact-type"/>
</dbReference>
<dbReference type="InterPro" id="IPR005119">
    <property type="entry name" value="LysR_subst-bd"/>
</dbReference>
<dbReference type="PANTHER" id="PTHR30537">
    <property type="entry name" value="HTH-TYPE TRANSCRIPTIONAL REGULATOR"/>
    <property type="match status" value="1"/>
</dbReference>
<protein>
    <submittedName>
        <fullName evidence="6">LysR family transcriptional regulator</fullName>
    </submittedName>
</protein>